<evidence type="ECO:0000313" key="2">
    <source>
        <dbReference type="EMBL" id="KAF3095867.1"/>
    </source>
</evidence>
<accession>A0A7C8JDL2</accession>
<organism evidence="2 3">
    <name type="scientific">Orbilia oligospora</name>
    <name type="common">Nematode-trapping fungus</name>
    <name type="synonym">Arthrobotrys oligospora</name>
    <dbReference type="NCBI Taxonomy" id="2813651"/>
    <lineage>
        <taxon>Eukaryota</taxon>
        <taxon>Fungi</taxon>
        <taxon>Dikarya</taxon>
        <taxon>Ascomycota</taxon>
        <taxon>Pezizomycotina</taxon>
        <taxon>Orbiliomycetes</taxon>
        <taxon>Orbiliales</taxon>
        <taxon>Orbiliaceae</taxon>
        <taxon>Orbilia</taxon>
    </lineage>
</organism>
<dbReference type="EMBL" id="WIQW01000039">
    <property type="protein sequence ID" value="KAF3095867.1"/>
    <property type="molecule type" value="Genomic_DNA"/>
</dbReference>
<gene>
    <name evidence="2" type="ORF">TWF102_006859</name>
</gene>
<feature type="region of interest" description="Disordered" evidence="1">
    <location>
        <begin position="170"/>
        <end position="295"/>
    </location>
</feature>
<name>A0A7C8JDL2_ORBOL</name>
<sequence length="695" mass="78264">MVSTRTKGSPVVMLDDHDKPVQQPTASPTKPGNKPSNKQYKKPTEDPTDPKSKTQTRKSIQKPSDSRPEDKPVVTKSTRSTRRNPNPAEPEVAVLSESEQILQKRSPRKIQNNPQPLKTTASKNESFDLPPDNGEIQSTPRASGKVVKYKGRNVVLKALKANRTPIIEVEIIEQNGKEANGGREEQEVTAEGDDGDDERDEDDLPDVDDTLGGGEVRVGAQVEDAEYVPEVEVETEQESGKRPKKLGRPPKGNERSKLKPPQTRKRNGENRQPTKKKRRNDIGENHGDYDDESEIDEDRLRKMGLGECEAKLIARMTSMQQELTIAYSNMESDRKSIQRRLKAADYIMMDTVKDFNDIGIYNGIAIGKDDPNYRTAFPRILRGDPFPQGATNFDANHPAIQALFPDERMAYEAEMFTTQLNHIEKALDAANSLHKISERIWLLSVKYRTLLQRQRDFLKTCESHAEGVKKEYIARREEESEFNRESVGVKTRPWGPVLAKPERLHRRGEQVRGHPAKPSSPAVSRKRRLDVPDTVVRKRPRPTLEQGRPSRQYESSASESASVGGPSTPPPADRVVVELFGDHTPGRTRRIHQHPAASTDQTSGRPSGIHDDNAPWTSEENNALDGALRQIKEGEGRWRLIKACFGGPGTVLSERSSREIREKAWEYKMRIENSGQDLPDYWKNIGDPSDYKGED</sequence>
<feature type="compositionally biased region" description="Acidic residues" evidence="1">
    <location>
        <begin position="223"/>
        <end position="237"/>
    </location>
</feature>
<feature type="compositionally biased region" description="Polar residues" evidence="1">
    <location>
        <begin position="22"/>
        <end position="38"/>
    </location>
</feature>
<evidence type="ECO:0000313" key="3">
    <source>
        <dbReference type="Proteomes" id="UP000475325"/>
    </source>
</evidence>
<proteinExistence type="predicted"/>
<dbReference type="Proteomes" id="UP000475325">
    <property type="component" value="Unassembled WGS sequence"/>
</dbReference>
<feature type="compositionally biased region" description="Basic and acidic residues" evidence="1">
    <location>
        <begin position="42"/>
        <end position="52"/>
    </location>
</feature>
<feature type="region of interest" description="Disordered" evidence="1">
    <location>
        <begin position="1"/>
        <end position="144"/>
    </location>
</feature>
<feature type="compositionally biased region" description="Polar residues" evidence="1">
    <location>
        <begin position="97"/>
        <end position="124"/>
    </location>
</feature>
<feature type="region of interest" description="Disordered" evidence="1">
    <location>
        <begin position="477"/>
        <end position="619"/>
    </location>
</feature>
<feature type="compositionally biased region" description="Polar residues" evidence="1">
    <location>
        <begin position="596"/>
        <end position="605"/>
    </location>
</feature>
<reference evidence="2 3" key="1">
    <citation type="submission" date="2019-06" db="EMBL/GenBank/DDBJ databases">
        <authorList>
            <person name="Palmer J.M."/>
        </authorList>
    </citation>
    <scope>NUCLEOTIDE SEQUENCE [LARGE SCALE GENOMIC DNA]</scope>
    <source>
        <strain evidence="2 3">TWF102</strain>
    </source>
</reference>
<comment type="caution">
    <text evidence="2">The sequence shown here is derived from an EMBL/GenBank/DDBJ whole genome shotgun (WGS) entry which is preliminary data.</text>
</comment>
<feature type="compositionally biased region" description="Acidic residues" evidence="1">
    <location>
        <begin position="187"/>
        <end position="209"/>
    </location>
</feature>
<evidence type="ECO:0000256" key="1">
    <source>
        <dbReference type="SAM" id="MobiDB-lite"/>
    </source>
</evidence>
<dbReference type="AlphaFoldDB" id="A0A7C8JDL2"/>
<protein>
    <submittedName>
        <fullName evidence="2">Uncharacterized protein</fullName>
    </submittedName>
</protein>
<feature type="compositionally biased region" description="Basic and acidic residues" evidence="1">
    <location>
        <begin position="64"/>
        <end position="73"/>
    </location>
</feature>
<dbReference type="Gene3D" id="1.10.10.60">
    <property type="entry name" value="Homeodomain-like"/>
    <property type="match status" value="1"/>
</dbReference>